<name>A0A8D8G3E4_CULPI</name>
<feature type="domain" description="C2H2-type" evidence="3">
    <location>
        <begin position="36"/>
        <end position="61"/>
    </location>
</feature>
<evidence type="ECO:0000256" key="2">
    <source>
        <dbReference type="SAM" id="Phobius"/>
    </source>
</evidence>
<dbReference type="PROSITE" id="PS00028">
    <property type="entry name" value="ZINC_FINGER_C2H2_1"/>
    <property type="match status" value="1"/>
</dbReference>
<dbReference type="InterPro" id="IPR013087">
    <property type="entry name" value="Znf_C2H2_type"/>
</dbReference>
<keyword evidence="2" id="KW-1133">Transmembrane helix</keyword>
<dbReference type="SMART" id="SM00355">
    <property type="entry name" value="ZnF_C2H2"/>
    <property type="match status" value="2"/>
</dbReference>
<reference evidence="4" key="1">
    <citation type="submission" date="2021-05" db="EMBL/GenBank/DDBJ databases">
        <authorList>
            <person name="Alioto T."/>
            <person name="Alioto T."/>
            <person name="Gomez Garrido J."/>
        </authorList>
    </citation>
    <scope>NUCLEOTIDE SEQUENCE</scope>
</reference>
<keyword evidence="2" id="KW-0472">Membrane</keyword>
<protein>
    <submittedName>
        <fullName evidence="4">(northern house mosquito) hypothetical protein</fullName>
    </submittedName>
</protein>
<evidence type="ECO:0000259" key="3">
    <source>
        <dbReference type="PROSITE" id="PS50157"/>
    </source>
</evidence>
<keyword evidence="1" id="KW-0863">Zinc-finger</keyword>
<sequence length="812" mass="93378">MKAICSECKKEFKAVDPLLNHLKNKQIHGKTKKSEFKCAQIDCGIGFSDSGVFRKHLNIVHKIPMYESESEEHDTDEETGHVTKRLRIDDEPDQVAGPSRFPQIEEHENMQIGDHEEEGAKEEEYEECDFWEELGQKDALLSTIQAAGTSFVTYLHSLTSYNRSMVHELVKLIENRLLNPITDAICDKIKASIPAENQKMVLNSIKKATATFDVVSTEYKLVKYLKEKKIFNPPTLDEIDSYLEPKNDIDGASVQIVEKSIANVYIGLENFFKKFCGVEENLRFILEYMDKLNSSPDTCIDNFIKGVFWNLKIRNFEGKICIPYFLFADSFEVNNPIGSKTGKHALTGYYLNFPALPRHISGRVENMFLIQFAYSAVEKVYSNEDVLHTLIKEITYLETNPVTLQLNGQPVEVYFLFGGLRGDNLGLNSMLDYSKSFSANHCCRICNIDQSEMKISTRDDELLYRTKESYEAALENDSFADSGIHRNSVFNTIPGLHITDLKTVDSMHDYYEGFAHDAVIECLDYFIENQFFTLKDLNDHVKYFDYDCNESKNKPEPIKDISSSKLRMTGGQMKCFLENLPMMIGHKVPDCEQWRFLIGAIKIGFWIMKPAYTREDIECLRNLITENLDEYIRLFDTSLKPKAHFLTHYHLAITWNGPTKYTNTFIPEMNHKTFKQFASRIANRQNIAYSLAYKDQLSMAHALNENKSNLGRPFLEIGKGFFTQLSSIPIDHTLISVNDNDIAIEIINHVMLGSAKIKHTSILIEFCNDKYIFNEIKILLDIRMPLFLYVININMLIMINTSMDILLTQIIT</sequence>
<evidence type="ECO:0000256" key="1">
    <source>
        <dbReference type="PROSITE-ProRule" id="PRU00042"/>
    </source>
</evidence>
<dbReference type="PROSITE" id="PS50157">
    <property type="entry name" value="ZINC_FINGER_C2H2_2"/>
    <property type="match status" value="2"/>
</dbReference>
<keyword evidence="1" id="KW-0862">Zinc</keyword>
<dbReference type="EMBL" id="HBUE01126994">
    <property type="protein sequence ID" value="CAG6494967.1"/>
    <property type="molecule type" value="Transcribed_RNA"/>
</dbReference>
<organism evidence="4">
    <name type="scientific">Culex pipiens</name>
    <name type="common">House mosquito</name>
    <dbReference type="NCBI Taxonomy" id="7175"/>
    <lineage>
        <taxon>Eukaryota</taxon>
        <taxon>Metazoa</taxon>
        <taxon>Ecdysozoa</taxon>
        <taxon>Arthropoda</taxon>
        <taxon>Hexapoda</taxon>
        <taxon>Insecta</taxon>
        <taxon>Pterygota</taxon>
        <taxon>Neoptera</taxon>
        <taxon>Endopterygota</taxon>
        <taxon>Diptera</taxon>
        <taxon>Nematocera</taxon>
        <taxon>Culicoidea</taxon>
        <taxon>Culicidae</taxon>
        <taxon>Culicinae</taxon>
        <taxon>Culicini</taxon>
        <taxon>Culex</taxon>
        <taxon>Culex</taxon>
    </lineage>
</organism>
<dbReference type="GO" id="GO:0008270">
    <property type="term" value="F:zinc ion binding"/>
    <property type="evidence" value="ECO:0007669"/>
    <property type="project" value="UniProtKB-KW"/>
</dbReference>
<dbReference type="AlphaFoldDB" id="A0A8D8G3E4"/>
<accession>A0A8D8G3E4</accession>
<dbReference type="Gene3D" id="3.30.160.60">
    <property type="entry name" value="Classic Zinc Finger"/>
    <property type="match status" value="1"/>
</dbReference>
<evidence type="ECO:0000313" key="4">
    <source>
        <dbReference type="EMBL" id="CAG6494967.1"/>
    </source>
</evidence>
<feature type="domain" description="C2H2-type" evidence="3">
    <location>
        <begin position="3"/>
        <end position="33"/>
    </location>
</feature>
<keyword evidence="2" id="KW-0812">Transmembrane</keyword>
<proteinExistence type="predicted"/>
<keyword evidence="1" id="KW-0479">Metal-binding</keyword>
<feature type="transmembrane region" description="Helical" evidence="2">
    <location>
        <begin position="786"/>
        <end position="807"/>
    </location>
</feature>
<dbReference type="EMBL" id="HBUE01126995">
    <property type="protein sequence ID" value="CAG6494970.1"/>
    <property type="molecule type" value="Transcribed_RNA"/>
</dbReference>